<proteinExistence type="predicted"/>
<feature type="compositionally biased region" description="Low complexity" evidence="1">
    <location>
        <begin position="162"/>
        <end position="174"/>
    </location>
</feature>
<dbReference type="Proteomes" id="UP001203297">
    <property type="component" value="Unassembled WGS sequence"/>
</dbReference>
<gene>
    <name evidence="2" type="ORF">B0F90DRAFT_401162</name>
</gene>
<name>A0AAD4M3K1_9AGAM</name>
<accession>A0AAD4M3K1</accession>
<sequence length="324" mass="36958">MWKPYETVILKDICGILVSEDHIGRDIGKEHDFWHRPSVTNTNSSQGSNGLSDARYSVEDSEIVETTFKDWRALVHSAIRVREVDLLIRAKQSRLGPTQDWVRPKSYRFRHWTHTLICLSQKPLRSLEERGDEKDKPRYYSERRQPTTISGKSGTRYASRDPCSPSVVTASPTTPSTKLLDAAARNPAASQGVRVATTKRYLRPADSGIGLRESDYPPDPHPMQAPIALLQALSAQQVKVQVLGIQNLITLAHRFQKHRILKRNKEPSHRGLLKLHNQPHRRRTLPLLEWEASGEVSGDRCQKALWHRHTTLHPYTPPLLELPQ</sequence>
<dbReference type="AlphaFoldDB" id="A0AAD4M3K1"/>
<feature type="region of interest" description="Disordered" evidence="1">
    <location>
        <begin position="127"/>
        <end position="174"/>
    </location>
</feature>
<organism evidence="2 3">
    <name type="scientific">Multifurca ochricompacta</name>
    <dbReference type="NCBI Taxonomy" id="376703"/>
    <lineage>
        <taxon>Eukaryota</taxon>
        <taxon>Fungi</taxon>
        <taxon>Dikarya</taxon>
        <taxon>Basidiomycota</taxon>
        <taxon>Agaricomycotina</taxon>
        <taxon>Agaricomycetes</taxon>
        <taxon>Russulales</taxon>
        <taxon>Russulaceae</taxon>
        <taxon>Multifurca</taxon>
    </lineage>
</organism>
<feature type="compositionally biased region" description="Basic and acidic residues" evidence="1">
    <location>
        <begin position="127"/>
        <end position="145"/>
    </location>
</feature>
<protein>
    <submittedName>
        <fullName evidence="2">Uncharacterized protein</fullName>
    </submittedName>
</protein>
<keyword evidence="3" id="KW-1185">Reference proteome</keyword>
<dbReference type="EMBL" id="WTXG01000017">
    <property type="protein sequence ID" value="KAI0300711.1"/>
    <property type="molecule type" value="Genomic_DNA"/>
</dbReference>
<evidence type="ECO:0000313" key="3">
    <source>
        <dbReference type="Proteomes" id="UP001203297"/>
    </source>
</evidence>
<evidence type="ECO:0000256" key="1">
    <source>
        <dbReference type="SAM" id="MobiDB-lite"/>
    </source>
</evidence>
<reference evidence="2" key="1">
    <citation type="journal article" date="2022" name="New Phytol.">
        <title>Evolutionary transition to the ectomycorrhizal habit in the genomes of a hyperdiverse lineage of mushroom-forming fungi.</title>
        <authorList>
            <person name="Looney B."/>
            <person name="Miyauchi S."/>
            <person name="Morin E."/>
            <person name="Drula E."/>
            <person name="Courty P.E."/>
            <person name="Kohler A."/>
            <person name="Kuo A."/>
            <person name="LaButti K."/>
            <person name="Pangilinan J."/>
            <person name="Lipzen A."/>
            <person name="Riley R."/>
            <person name="Andreopoulos W."/>
            <person name="He G."/>
            <person name="Johnson J."/>
            <person name="Nolan M."/>
            <person name="Tritt A."/>
            <person name="Barry K.W."/>
            <person name="Grigoriev I.V."/>
            <person name="Nagy L.G."/>
            <person name="Hibbett D."/>
            <person name="Henrissat B."/>
            <person name="Matheny P.B."/>
            <person name="Labbe J."/>
            <person name="Martin F.M."/>
        </authorList>
    </citation>
    <scope>NUCLEOTIDE SEQUENCE</scope>
    <source>
        <strain evidence="2">BPL690</strain>
    </source>
</reference>
<comment type="caution">
    <text evidence="2">The sequence shown here is derived from an EMBL/GenBank/DDBJ whole genome shotgun (WGS) entry which is preliminary data.</text>
</comment>
<evidence type="ECO:0000313" key="2">
    <source>
        <dbReference type="EMBL" id="KAI0300711.1"/>
    </source>
</evidence>